<dbReference type="Proteomes" id="UP000009309">
    <property type="component" value="Unassembled WGS sequence"/>
</dbReference>
<feature type="transmembrane region" description="Helical" evidence="1">
    <location>
        <begin position="122"/>
        <end position="140"/>
    </location>
</feature>
<keyword evidence="3" id="KW-1185">Reference proteome</keyword>
<organism evidence="2 3">
    <name type="scientific">Fibrisoma limi BUZ 3</name>
    <dbReference type="NCBI Taxonomy" id="1185876"/>
    <lineage>
        <taxon>Bacteria</taxon>
        <taxon>Pseudomonadati</taxon>
        <taxon>Bacteroidota</taxon>
        <taxon>Cytophagia</taxon>
        <taxon>Cytophagales</taxon>
        <taxon>Spirosomataceae</taxon>
        <taxon>Fibrisoma</taxon>
    </lineage>
</organism>
<sequence>MVVKIDQDNLARCRQQIEQVSGLGSAEGWTTADFERLSEAILEKTGACLSVTTLKRVWGKVRYDSSPTTTTLNVLVQYLGYPNWHDFQHQTDRPSTVVNTLSTPISDQPPVRIGWRRLPGRVVLYVVGIGLVGLLALMLASHERGPLSPQDFSFRSRPVTQGIPNSVVFDYDATASPTDSVFIQQSWDPTRRKRVSRTGHQHTSIYYYPGYFRAKLVVGKQVVREHDLLIRSDGWHVAVLQEPVPVYFSPNEVIQQGKLSLPPSLIEASHIAMQPQPPVVRYRYIQELPGLRSDNFIMETRLRHDYRAGAAACQQTRLMIHGKNEMFFIPLSAKGCISDLSLGLAGHHVDGRNTDLSAFGVDFSNWVDLRCEVVNKQARIWVNGRLAYQATIPSAPVDLVGITYEFAGTGSVDYCRFSRPDGSVVFADGFDRAIQ</sequence>
<evidence type="ECO:0000313" key="3">
    <source>
        <dbReference type="Proteomes" id="UP000009309"/>
    </source>
</evidence>
<dbReference type="eggNOG" id="ENOG502ZA5Y">
    <property type="taxonomic scope" value="Bacteria"/>
</dbReference>
<keyword evidence="1" id="KW-0472">Membrane</keyword>
<comment type="caution">
    <text evidence="2">The sequence shown here is derived from an EMBL/GenBank/DDBJ whole genome shotgun (WGS) entry which is preliminary data.</text>
</comment>
<protein>
    <submittedName>
        <fullName evidence="2">Uncharacterized protein</fullName>
    </submittedName>
</protein>
<name>I2GEX2_9BACT</name>
<dbReference type="EMBL" id="CAIT01000005">
    <property type="protein sequence ID" value="CCH52447.1"/>
    <property type="molecule type" value="Genomic_DNA"/>
</dbReference>
<keyword evidence="1" id="KW-1133">Transmembrane helix</keyword>
<proteinExistence type="predicted"/>
<accession>I2GEX2</accession>
<dbReference type="RefSeq" id="WP_009281031.1">
    <property type="nucleotide sequence ID" value="NZ_CAIT01000005.1"/>
</dbReference>
<dbReference type="AlphaFoldDB" id="I2GEX2"/>
<reference evidence="2 3" key="1">
    <citation type="journal article" date="2012" name="J. Bacteriol.">
        <title>Genome Sequence of the Filamentous Bacterium Fibrisoma limi BUZ 3T.</title>
        <authorList>
            <person name="Filippini M."/>
            <person name="Qi W."/>
            <person name="Jaenicke S."/>
            <person name="Goesmann A."/>
            <person name="Smits T.H."/>
            <person name="Bagheri H.C."/>
        </authorList>
    </citation>
    <scope>NUCLEOTIDE SEQUENCE [LARGE SCALE GENOMIC DNA]</scope>
    <source>
        <strain evidence="3">BUZ 3T</strain>
    </source>
</reference>
<evidence type="ECO:0000313" key="2">
    <source>
        <dbReference type="EMBL" id="CCH52447.1"/>
    </source>
</evidence>
<keyword evidence="1" id="KW-0812">Transmembrane</keyword>
<evidence type="ECO:0000256" key="1">
    <source>
        <dbReference type="SAM" id="Phobius"/>
    </source>
</evidence>
<dbReference type="STRING" id="1185876.BN8_01450"/>
<gene>
    <name evidence="2" type="ORF">BN8_01450</name>
</gene>